<gene>
    <name evidence="2" type="ORF">OSB04_un000190</name>
</gene>
<feature type="domain" description="Reverse transcriptase" evidence="1">
    <location>
        <begin position="1"/>
        <end position="86"/>
    </location>
</feature>
<reference evidence="2" key="1">
    <citation type="submission" date="2023-03" db="EMBL/GenBank/DDBJ databases">
        <title>Chromosome-scale reference genome and RAD-based genetic map of yellow starthistle (Centaurea solstitialis) reveal putative structural variation and QTLs associated with invader traits.</title>
        <authorList>
            <person name="Reatini B."/>
            <person name="Cang F.A."/>
            <person name="Jiang Q."/>
            <person name="Mckibben M.T.W."/>
            <person name="Barker M.S."/>
            <person name="Rieseberg L.H."/>
            <person name="Dlugosch K.M."/>
        </authorList>
    </citation>
    <scope>NUCLEOTIDE SEQUENCE</scope>
    <source>
        <strain evidence="2">CAN-66</strain>
        <tissue evidence="2">Leaf</tissue>
    </source>
</reference>
<protein>
    <recommendedName>
        <fullName evidence="1">Reverse transcriptase domain-containing protein</fullName>
    </recommendedName>
</protein>
<dbReference type="Pfam" id="PF13966">
    <property type="entry name" value="zf-RVT"/>
    <property type="match status" value="1"/>
</dbReference>
<dbReference type="EMBL" id="JARYMX010000013">
    <property type="protein sequence ID" value="KAJ9536641.1"/>
    <property type="molecule type" value="Genomic_DNA"/>
</dbReference>
<accession>A0AA38SIK2</accession>
<dbReference type="PANTHER" id="PTHR33116">
    <property type="entry name" value="REVERSE TRANSCRIPTASE ZINC-BINDING DOMAIN-CONTAINING PROTEIN-RELATED-RELATED"/>
    <property type="match status" value="1"/>
</dbReference>
<evidence type="ECO:0000313" key="3">
    <source>
        <dbReference type="Proteomes" id="UP001172457"/>
    </source>
</evidence>
<proteinExistence type="predicted"/>
<dbReference type="InterPro" id="IPR000477">
    <property type="entry name" value="RT_dom"/>
</dbReference>
<dbReference type="InterPro" id="IPR026960">
    <property type="entry name" value="RVT-Znf"/>
</dbReference>
<organism evidence="2 3">
    <name type="scientific">Centaurea solstitialis</name>
    <name type="common">yellow star-thistle</name>
    <dbReference type="NCBI Taxonomy" id="347529"/>
    <lineage>
        <taxon>Eukaryota</taxon>
        <taxon>Viridiplantae</taxon>
        <taxon>Streptophyta</taxon>
        <taxon>Embryophyta</taxon>
        <taxon>Tracheophyta</taxon>
        <taxon>Spermatophyta</taxon>
        <taxon>Magnoliopsida</taxon>
        <taxon>eudicotyledons</taxon>
        <taxon>Gunneridae</taxon>
        <taxon>Pentapetalae</taxon>
        <taxon>asterids</taxon>
        <taxon>campanulids</taxon>
        <taxon>Asterales</taxon>
        <taxon>Asteraceae</taxon>
        <taxon>Carduoideae</taxon>
        <taxon>Cardueae</taxon>
        <taxon>Centaureinae</taxon>
        <taxon>Centaurea</taxon>
    </lineage>
</organism>
<dbReference type="Proteomes" id="UP001172457">
    <property type="component" value="Unassembled WGS sequence"/>
</dbReference>
<evidence type="ECO:0000259" key="1">
    <source>
        <dbReference type="PROSITE" id="PS50878"/>
    </source>
</evidence>
<comment type="caution">
    <text evidence="2">The sequence shown here is derived from an EMBL/GenBank/DDBJ whole genome shotgun (WGS) entry which is preliminary data.</text>
</comment>
<evidence type="ECO:0000313" key="2">
    <source>
        <dbReference type="EMBL" id="KAJ9536641.1"/>
    </source>
</evidence>
<keyword evidence="3" id="KW-1185">Reference proteome</keyword>
<dbReference type="PANTHER" id="PTHR33116:SF84">
    <property type="entry name" value="RNA-DIRECTED DNA POLYMERASE"/>
    <property type="match status" value="1"/>
</dbReference>
<sequence length="608" mass="70400">MGCQEIDLTHLCFADDLFVFTHGDVHSVGVLKKALDIFARRSGLSPNLQKSDVFFGHVPLDEKAAILDCLPFRQGTFPIRYLGVPLSPVALRVSDYSIIVAKVKDRMQNWKSKFLSFGGRRQLIMSVLQSLQLYWMAVFLFPSVIIHDLESCFRDFLWAQGDSSKGRCKVAWTTICKPLECGGLGIKRLTVWNRALITKNLWAILSRRNNLWVQWIILHSLRGSFWSARRHHRWSWTFARMMTIRDEIRRFVTISVGDGLSTNAWEDAWIPCGALSSIIPYRVFHGMSFTTSTTVHTVLNTIQGMWPTSWIERNPVIASHIVPVTQPNQRDVVCWDATNSHTDFSVRRAYGSLVGHFDKVEWTNVVWFKGHIPKHAFCTWLACLRRLPTQDRMINWKHDPPDFRCSLCNSCMDSHSHLFFECTFASEVWSCIKAKVNWPAAPNSWDVMVDVLADTTTTPRLLIQKLALSATVYMIWQERNRRLFTTNRTHAIEIVKNIMDVVQLRDAWKRRKRRHTSSRVILFITRDNFTRVDSITRQYTRDSISSSTVQHSRQYLEFYCSTLKTLSRALLFNTRDSLSSSTVQHSRHYLEHHCSSLETVSRVGSEDY</sequence>
<dbReference type="AlphaFoldDB" id="A0AA38SIK2"/>
<name>A0AA38SIK2_9ASTR</name>
<dbReference type="PROSITE" id="PS50878">
    <property type="entry name" value="RT_POL"/>
    <property type="match status" value="1"/>
</dbReference>